<dbReference type="AlphaFoldDB" id="A0A8S9N8A1"/>
<gene>
    <name evidence="1" type="ORF">F2Q69_00053927</name>
</gene>
<proteinExistence type="predicted"/>
<protein>
    <submittedName>
        <fullName evidence="1">Uncharacterized protein</fullName>
    </submittedName>
</protein>
<accession>A0A8S9N8A1</accession>
<evidence type="ECO:0000313" key="1">
    <source>
        <dbReference type="EMBL" id="KAF3490012.1"/>
    </source>
</evidence>
<dbReference type="EMBL" id="QGKX02002183">
    <property type="protein sequence ID" value="KAF3490012.1"/>
    <property type="molecule type" value="Genomic_DNA"/>
</dbReference>
<organism evidence="1 2">
    <name type="scientific">Brassica cretica</name>
    <name type="common">Mustard</name>
    <dbReference type="NCBI Taxonomy" id="69181"/>
    <lineage>
        <taxon>Eukaryota</taxon>
        <taxon>Viridiplantae</taxon>
        <taxon>Streptophyta</taxon>
        <taxon>Embryophyta</taxon>
        <taxon>Tracheophyta</taxon>
        <taxon>Spermatophyta</taxon>
        <taxon>Magnoliopsida</taxon>
        <taxon>eudicotyledons</taxon>
        <taxon>Gunneridae</taxon>
        <taxon>Pentapetalae</taxon>
        <taxon>rosids</taxon>
        <taxon>malvids</taxon>
        <taxon>Brassicales</taxon>
        <taxon>Brassicaceae</taxon>
        <taxon>Brassiceae</taxon>
        <taxon>Brassica</taxon>
    </lineage>
</organism>
<reference evidence="1" key="1">
    <citation type="submission" date="2019-12" db="EMBL/GenBank/DDBJ databases">
        <title>Genome sequencing and annotation of Brassica cretica.</title>
        <authorList>
            <person name="Studholme D.J."/>
            <person name="Sarris P."/>
        </authorList>
    </citation>
    <scope>NUCLEOTIDE SEQUENCE</scope>
    <source>
        <strain evidence="1">PFS-109/04</strain>
        <tissue evidence="1">Leaf</tissue>
    </source>
</reference>
<dbReference type="Proteomes" id="UP000712600">
    <property type="component" value="Unassembled WGS sequence"/>
</dbReference>
<name>A0A8S9N8A1_BRACR</name>
<comment type="caution">
    <text evidence="1">The sequence shown here is derived from an EMBL/GenBank/DDBJ whole genome shotgun (WGS) entry which is preliminary data.</text>
</comment>
<sequence length="85" mass="9439">MSWCMGLKSTAVKKENGDRYEISHGCEGVNSINRESAIVLIQNKTIPTRGEKRDMTNQLKIQLPQVIKTDEASASTSTSRQATKK</sequence>
<evidence type="ECO:0000313" key="2">
    <source>
        <dbReference type="Proteomes" id="UP000712600"/>
    </source>
</evidence>